<keyword evidence="1" id="KW-0472">Membrane</keyword>
<keyword evidence="1" id="KW-0812">Transmembrane</keyword>
<feature type="transmembrane region" description="Helical" evidence="1">
    <location>
        <begin position="105"/>
        <end position="129"/>
    </location>
</feature>
<gene>
    <name evidence="2" type="ORF">H6G03_29225</name>
</gene>
<dbReference type="Proteomes" id="UP000641646">
    <property type="component" value="Unassembled WGS sequence"/>
</dbReference>
<evidence type="ECO:0000256" key="1">
    <source>
        <dbReference type="SAM" id="Phobius"/>
    </source>
</evidence>
<comment type="caution">
    <text evidence="2">The sequence shown here is derived from an EMBL/GenBank/DDBJ whole genome shotgun (WGS) entry which is preliminary data.</text>
</comment>
<feature type="transmembrane region" description="Helical" evidence="1">
    <location>
        <begin position="50"/>
        <end position="76"/>
    </location>
</feature>
<keyword evidence="3" id="KW-1185">Reference proteome</keyword>
<keyword evidence="1" id="KW-1133">Transmembrane helix</keyword>
<proteinExistence type="predicted"/>
<accession>A0A926ZLH8</accession>
<feature type="transmembrane region" description="Helical" evidence="1">
    <location>
        <begin position="141"/>
        <end position="161"/>
    </location>
</feature>
<organism evidence="2 3">
    <name type="scientific">Aerosakkonema funiforme FACHB-1375</name>
    <dbReference type="NCBI Taxonomy" id="2949571"/>
    <lineage>
        <taxon>Bacteria</taxon>
        <taxon>Bacillati</taxon>
        <taxon>Cyanobacteriota</taxon>
        <taxon>Cyanophyceae</taxon>
        <taxon>Oscillatoriophycideae</taxon>
        <taxon>Aerosakkonematales</taxon>
        <taxon>Aerosakkonemataceae</taxon>
        <taxon>Aerosakkonema</taxon>
    </lineage>
</organism>
<reference evidence="2" key="2">
    <citation type="submission" date="2020-08" db="EMBL/GenBank/DDBJ databases">
        <authorList>
            <person name="Chen M."/>
            <person name="Teng W."/>
            <person name="Zhao L."/>
            <person name="Hu C."/>
            <person name="Zhou Y."/>
            <person name="Han B."/>
            <person name="Song L."/>
            <person name="Shu W."/>
        </authorList>
    </citation>
    <scope>NUCLEOTIDE SEQUENCE</scope>
    <source>
        <strain evidence="2">FACHB-1375</strain>
    </source>
</reference>
<dbReference type="EMBL" id="JACJPW010000107">
    <property type="protein sequence ID" value="MBD2185106.1"/>
    <property type="molecule type" value="Genomic_DNA"/>
</dbReference>
<dbReference type="AlphaFoldDB" id="A0A926ZLH8"/>
<protein>
    <submittedName>
        <fullName evidence="2">Uncharacterized protein</fullName>
    </submittedName>
</protein>
<name>A0A926ZLH8_9CYAN</name>
<feature type="transmembrane region" description="Helical" evidence="1">
    <location>
        <begin position="12"/>
        <end position="30"/>
    </location>
</feature>
<reference evidence="2" key="1">
    <citation type="journal article" date="2015" name="ISME J.">
        <title>Draft Genome Sequence of Streptomyces incarnatus NRRL8089, which Produces the Nucleoside Antibiotic Sinefungin.</title>
        <authorList>
            <person name="Oshima K."/>
            <person name="Hattori M."/>
            <person name="Shimizu H."/>
            <person name="Fukuda K."/>
            <person name="Nemoto M."/>
            <person name="Inagaki K."/>
            <person name="Tamura T."/>
        </authorList>
    </citation>
    <scope>NUCLEOTIDE SEQUENCE</scope>
    <source>
        <strain evidence="2">FACHB-1375</strain>
    </source>
</reference>
<sequence>MKWPAWIPYPGAWMNAFVLYVLLRFISSGSKLFGDFGSFLGRFLQRPEHWVLSGVLAALAPILIIAFVHHWLYLFLDRFFPSIRSPEIGATRGFFPGLLSFWEGLYGWLVIAISTLISIGILALFYPFLGSSYYYYWFSHWNGFVYGPAMLVWTIIAAYMYQFEHLVQRRMMAVESAENSDRKNI</sequence>
<dbReference type="RefSeq" id="WP_190472828.1">
    <property type="nucleotide sequence ID" value="NZ_JACJPW010000107.1"/>
</dbReference>
<evidence type="ECO:0000313" key="3">
    <source>
        <dbReference type="Proteomes" id="UP000641646"/>
    </source>
</evidence>
<evidence type="ECO:0000313" key="2">
    <source>
        <dbReference type="EMBL" id="MBD2185106.1"/>
    </source>
</evidence>